<reference evidence="8 9" key="1">
    <citation type="submission" date="2016-10" db="EMBL/GenBank/DDBJ databases">
        <authorList>
            <person name="de Groot N.N."/>
        </authorList>
    </citation>
    <scope>NUCLEOTIDE SEQUENCE [LARGE SCALE GENOMIC DNA]</scope>
    <source>
        <strain evidence="8 9">MON 2.2</strain>
    </source>
</reference>
<keyword evidence="4" id="KW-0862">Zinc</keyword>
<dbReference type="InterPro" id="IPR011032">
    <property type="entry name" value="GroES-like_sf"/>
</dbReference>
<evidence type="ECO:0000256" key="5">
    <source>
        <dbReference type="ARBA" id="ARBA00023002"/>
    </source>
</evidence>
<dbReference type="PANTHER" id="PTHR43350:SF19">
    <property type="entry name" value="D-GULOSIDE 3-DEHYDROGENASE"/>
    <property type="match status" value="1"/>
</dbReference>
<evidence type="ECO:0000256" key="3">
    <source>
        <dbReference type="ARBA" id="ARBA00022723"/>
    </source>
</evidence>
<dbReference type="Pfam" id="PF08240">
    <property type="entry name" value="ADH_N"/>
    <property type="match status" value="1"/>
</dbReference>
<comment type="cofactor">
    <cofactor evidence="1">
        <name>Zn(2+)</name>
        <dbReference type="ChEBI" id="CHEBI:29105"/>
    </cofactor>
</comment>
<dbReference type="InterPro" id="IPR036291">
    <property type="entry name" value="NAD(P)-bd_dom_sf"/>
</dbReference>
<evidence type="ECO:0000256" key="1">
    <source>
        <dbReference type="ARBA" id="ARBA00001947"/>
    </source>
</evidence>
<feature type="domain" description="Alcohol dehydrogenase-like N-terminal" evidence="7">
    <location>
        <begin position="14"/>
        <end position="77"/>
    </location>
</feature>
<sequence length="300" mass="31910">MPGTVPVVPPDSVGPEQVLLETRLAGICGSDIPRWSGVQPIRPGESRQGCPLHELVGVVRASGSERLPVGQRVLAMSTTHDGLRQQQVLPAAQVVPLPDDLPDEVAVVAQPTGTVFSALRDVGDLRGRTALVIGLGSTGLLAAHVLSTLGATVTGVDPLDRSALAADFGVAELVTAPSRHLVGIGSTFDLVFEAVGHGTETFEDACHLVAVDGQVVAFGVPDHDDYPFPMRTFFRRGAVLRTGTTQHWTRFLTRGVEHVHQHADVLGRVVTHVFGLDEVPEAYRTAADQRVGRVKVLIRP</sequence>
<dbReference type="GO" id="GO:0016491">
    <property type="term" value="F:oxidoreductase activity"/>
    <property type="evidence" value="ECO:0007669"/>
    <property type="project" value="UniProtKB-KW"/>
</dbReference>
<dbReference type="Pfam" id="PF00107">
    <property type="entry name" value="ADH_zinc_N"/>
    <property type="match status" value="1"/>
</dbReference>
<dbReference type="InterPro" id="IPR013154">
    <property type="entry name" value="ADH-like_N"/>
</dbReference>
<dbReference type="Gene3D" id="3.90.180.10">
    <property type="entry name" value="Medium-chain alcohol dehydrogenases, catalytic domain"/>
    <property type="match status" value="2"/>
</dbReference>
<dbReference type="Gene3D" id="3.40.50.720">
    <property type="entry name" value="NAD(P)-binding Rossmann-like Domain"/>
    <property type="match status" value="1"/>
</dbReference>
<dbReference type="GO" id="GO:0046872">
    <property type="term" value="F:metal ion binding"/>
    <property type="evidence" value="ECO:0007669"/>
    <property type="project" value="UniProtKB-KW"/>
</dbReference>
<keyword evidence="5" id="KW-0560">Oxidoreductase</keyword>
<dbReference type="SUPFAM" id="SSF50129">
    <property type="entry name" value="GroES-like"/>
    <property type="match status" value="1"/>
</dbReference>
<proteinExistence type="inferred from homology"/>
<dbReference type="SUPFAM" id="SSF51735">
    <property type="entry name" value="NAD(P)-binding Rossmann-fold domains"/>
    <property type="match status" value="1"/>
</dbReference>
<comment type="similarity">
    <text evidence="2">Belongs to the zinc-containing alcohol dehydrogenase family.</text>
</comment>
<accession>A0A1G7C6B0</accession>
<dbReference type="PANTHER" id="PTHR43350">
    <property type="entry name" value="NAD-DEPENDENT ALCOHOL DEHYDROGENASE"/>
    <property type="match status" value="1"/>
</dbReference>
<dbReference type="EMBL" id="LT629688">
    <property type="protein sequence ID" value="SDE34320.1"/>
    <property type="molecule type" value="Genomic_DNA"/>
</dbReference>
<name>A0A1G7C6B0_9ACTN</name>
<dbReference type="AlphaFoldDB" id="A0A1G7C6B0"/>
<organism evidence="8 9">
    <name type="scientific">Auraticoccus monumenti</name>
    <dbReference type="NCBI Taxonomy" id="675864"/>
    <lineage>
        <taxon>Bacteria</taxon>
        <taxon>Bacillati</taxon>
        <taxon>Actinomycetota</taxon>
        <taxon>Actinomycetes</taxon>
        <taxon>Propionibacteriales</taxon>
        <taxon>Propionibacteriaceae</taxon>
        <taxon>Auraticoccus</taxon>
    </lineage>
</organism>
<gene>
    <name evidence="8" type="ORF">SAMN04489747_3163</name>
</gene>
<evidence type="ECO:0000256" key="2">
    <source>
        <dbReference type="ARBA" id="ARBA00008072"/>
    </source>
</evidence>
<evidence type="ECO:0000313" key="8">
    <source>
        <dbReference type="EMBL" id="SDE34320.1"/>
    </source>
</evidence>
<evidence type="ECO:0000256" key="4">
    <source>
        <dbReference type="ARBA" id="ARBA00022833"/>
    </source>
</evidence>
<feature type="domain" description="Alcohol dehydrogenase-like C-terminal" evidence="6">
    <location>
        <begin position="139"/>
        <end position="240"/>
    </location>
</feature>
<dbReference type="Proteomes" id="UP000198546">
    <property type="component" value="Chromosome i"/>
</dbReference>
<evidence type="ECO:0000259" key="7">
    <source>
        <dbReference type="Pfam" id="PF08240"/>
    </source>
</evidence>
<keyword evidence="9" id="KW-1185">Reference proteome</keyword>
<protein>
    <submittedName>
        <fullName evidence="8">Threonine dehydrogenase</fullName>
    </submittedName>
</protein>
<evidence type="ECO:0000259" key="6">
    <source>
        <dbReference type="Pfam" id="PF00107"/>
    </source>
</evidence>
<keyword evidence="3" id="KW-0479">Metal-binding</keyword>
<evidence type="ECO:0000313" key="9">
    <source>
        <dbReference type="Proteomes" id="UP000198546"/>
    </source>
</evidence>
<dbReference type="InterPro" id="IPR013149">
    <property type="entry name" value="ADH-like_C"/>
</dbReference>
<dbReference type="STRING" id="675864.SAMN04489747_3163"/>